<feature type="coiled-coil region" evidence="1">
    <location>
        <begin position="167"/>
        <end position="198"/>
    </location>
</feature>
<dbReference type="OrthoDB" id="10619155at2759"/>
<dbReference type="EMBL" id="MU006288">
    <property type="protein sequence ID" value="KAF2856457.1"/>
    <property type="molecule type" value="Genomic_DNA"/>
</dbReference>
<keyword evidence="1" id="KW-0175">Coiled coil</keyword>
<name>A0A6A7BNP1_9PLEO</name>
<evidence type="ECO:0000313" key="2">
    <source>
        <dbReference type="EMBL" id="KAF2856457.1"/>
    </source>
</evidence>
<dbReference type="AlphaFoldDB" id="A0A6A7BNP1"/>
<proteinExistence type="predicted"/>
<protein>
    <submittedName>
        <fullName evidence="2">Uncharacterized protein</fullName>
    </submittedName>
</protein>
<accession>A0A6A7BNP1</accession>
<keyword evidence="3" id="KW-1185">Reference proteome</keyword>
<gene>
    <name evidence="2" type="ORF">T440DRAFT_462738</name>
</gene>
<evidence type="ECO:0000313" key="3">
    <source>
        <dbReference type="Proteomes" id="UP000799423"/>
    </source>
</evidence>
<dbReference type="Proteomes" id="UP000799423">
    <property type="component" value="Unassembled WGS sequence"/>
</dbReference>
<evidence type="ECO:0000256" key="1">
    <source>
        <dbReference type="SAM" id="Coils"/>
    </source>
</evidence>
<sequence length="477" mass="54306">MPPLMHLPTPEAAVWRPQRLPDLAANPSRQSTNSRRLKWRSKIHSHTDRNFERPEQGNGLLVMVHMLLRNYSLGARCTGPCVLSSTKARLLPPTPEMEETEKPKKWAKGSHFAGSNAFVNKIREWDNSPDEVRFNDDSLAHMVKIALAHDTAMNAEIAKEKFRARGYKAHSEQIQTENAELKKLLDDERRRSRRAEEKLVKRDTVEQTLESIFQKTLEQDKRSITAQEQIAYDVRAVKIAIFENLQTTPELGVLTSRIDEALEKSAQCIQAQSDRTPPLNSIVSDLSDRYDLFDKQVQKNVGQQQLKFAQRTGDIENCLKMYRIGLIDGTAQGRRDPPETERYHEMHVMNTQDMNKRWSTRYTNDINEAIEESQWLGYVVGLNHGSMSPENAPYAASGKDVRSTALALGRFIKANTGKIAGLYWTPIVCILREVIKDNNPPAQSICGCTKVYQIYPANESPIRLLCLWYAIPPSKPN</sequence>
<reference evidence="2" key="1">
    <citation type="submission" date="2020-01" db="EMBL/GenBank/DDBJ databases">
        <authorList>
            <consortium name="DOE Joint Genome Institute"/>
            <person name="Haridas S."/>
            <person name="Albert R."/>
            <person name="Binder M."/>
            <person name="Bloem J."/>
            <person name="Labutti K."/>
            <person name="Salamov A."/>
            <person name="Andreopoulos B."/>
            <person name="Baker S.E."/>
            <person name="Barry K."/>
            <person name="Bills G."/>
            <person name="Bluhm B.H."/>
            <person name="Cannon C."/>
            <person name="Castanera R."/>
            <person name="Culley D.E."/>
            <person name="Daum C."/>
            <person name="Ezra D."/>
            <person name="Gonzalez J.B."/>
            <person name="Henrissat B."/>
            <person name="Kuo A."/>
            <person name="Liang C."/>
            <person name="Lipzen A."/>
            <person name="Lutzoni F."/>
            <person name="Magnuson J."/>
            <person name="Mondo S."/>
            <person name="Nolan M."/>
            <person name="Ohm R."/>
            <person name="Pangilinan J."/>
            <person name="Park H.-J."/>
            <person name="Ramirez L."/>
            <person name="Alfaro M."/>
            <person name="Sun H."/>
            <person name="Tritt A."/>
            <person name="Yoshinaga Y."/>
            <person name="Zwiers L.-H."/>
            <person name="Turgeon B.G."/>
            <person name="Goodwin S.B."/>
            <person name="Spatafora J.W."/>
            <person name="Crous P.W."/>
            <person name="Grigoriev I.V."/>
        </authorList>
    </citation>
    <scope>NUCLEOTIDE SEQUENCE</scope>
    <source>
        <strain evidence="2">IPT5</strain>
    </source>
</reference>
<organism evidence="2 3">
    <name type="scientific">Plenodomus tracheiphilus IPT5</name>
    <dbReference type="NCBI Taxonomy" id="1408161"/>
    <lineage>
        <taxon>Eukaryota</taxon>
        <taxon>Fungi</taxon>
        <taxon>Dikarya</taxon>
        <taxon>Ascomycota</taxon>
        <taxon>Pezizomycotina</taxon>
        <taxon>Dothideomycetes</taxon>
        <taxon>Pleosporomycetidae</taxon>
        <taxon>Pleosporales</taxon>
        <taxon>Pleosporineae</taxon>
        <taxon>Leptosphaeriaceae</taxon>
        <taxon>Plenodomus</taxon>
    </lineage>
</organism>